<organism evidence="1 2">
    <name type="scientific">Strigamia maritima</name>
    <name type="common">European centipede</name>
    <name type="synonym">Geophilus maritimus</name>
    <dbReference type="NCBI Taxonomy" id="126957"/>
    <lineage>
        <taxon>Eukaryota</taxon>
        <taxon>Metazoa</taxon>
        <taxon>Ecdysozoa</taxon>
        <taxon>Arthropoda</taxon>
        <taxon>Myriapoda</taxon>
        <taxon>Chilopoda</taxon>
        <taxon>Pleurostigmophora</taxon>
        <taxon>Geophilomorpha</taxon>
        <taxon>Linotaeniidae</taxon>
        <taxon>Strigamia</taxon>
    </lineage>
</organism>
<dbReference type="EMBL" id="JH432114">
    <property type="status" value="NOT_ANNOTATED_CDS"/>
    <property type="molecule type" value="Genomic_DNA"/>
</dbReference>
<evidence type="ECO:0000313" key="1">
    <source>
        <dbReference type="EnsemblMetazoa" id="SMAR013566-PA"/>
    </source>
</evidence>
<dbReference type="Proteomes" id="UP000014500">
    <property type="component" value="Unassembled WGS sequence"/>
</dbReference>
<dbReference type="HOGENOM" id="CLU_1318325_0_0_1"/>
<keyword evidence="2" id="KW-1185">Reference proteome</keyword>
<reference evidence="1" key="2">
    <citation type="submission" date="2015-02" db="UniProtKB">
        <authorList>
            <consortium name="EnsemblMetazoa"/>
        </authorList>
    </citation>
    <scope>IDENTIFICATION</scope>
</reference>
<accession>T1JI85</accession>
<evidence type="ECO:0000313" key="2">
    <source>
        <dbReference type="Proteomes" id="UP000014500"/>
    </source>
</evidence>
<proteinExistence type="predicted"/>
<name>T1JI85_STRMM</name>
<dbReference type="EnsemblMetazoa" id="SMAR013566-RA">
    <property type="protein sequence ID" value="SMAR013566-PA"/>
    <property type="gene ID" value="SMAR013566"/>
</dbReference>
<sequence>MEFCVSCGGLVVRSWSLRSQFTREHRMLFILFILILICSLGNLELEPTAPNQSFCHLSRRIENFIRSLRFPSLLLLARNIQRGRTLKNSEEDTMLRYNISRAQTRAHLGPTVTFIRRLIFLCSDELWSRTRDVKPTGEIMTLADGSTVCQSESSQCKLQLVFPSPSRVTVNEQGGTRAGTSTLRIRTSAQGWVVFLKLIYFYFSFVDLG</sequence>
<dbReference type="AlphaFoldDB" id="T1JI85"/>
<reference evidence="2" key="1">
    <citation type="submission" date="2011-05" db="EMBL/GenBank/DDBJ databases">
        <authorList>
            <person name="Richards S.R."/>
            <person name="Qu J."/>
            <person name="Jiang H."/>
            <person name="Jhangiani S.N."/>
            <person name="Agravi P."/>
            <person name="Goodspeed R."/>
            <person name="Gross S."/>
            <person name="Mandapat C."/>
            <person name="Jackson L."/>
            <person name="Mathew T."/>
            <person name="Pu L."/>
            <person name="Thornton R."/>
            <person name="Saada N."/>
            <person name="Wilczek-Boney K.B."/>
            <person name="Lee S."/>
            <person name="Kovar C."/>
            <person name="Wu Y."/>
            <person name="Scherer S.E."/>
            <person name="Worley K.C."/>
            <person name="Muzny D.M."/>
            <person name="Gibbs R."/>
        </authorList>
    </citation>
    <scope>NUCLEOTIDE SEQUENCE</scope>
    <source>
        <strain evidence="2">Brora</strain>
    </source>
</reference>
<protein>
    <submittedName>
        <fullName evidence="1">Uncharacterized protein</fullName>
    </submittedName>
</protein>